<dbReference type="EMBL" id="LR899953">
    <property type="protein sequence ID" value="CAD7243458.1"/>
    <property type="molecule type" value="Genomic_DNA"/>
</dbReference>
<feature type="signal peptide" evidence="1">
    <location>
        <begin position="1"/>
        <end position="31"/>
    </location>
</feature>
<dbReference type="AlphaFoldDB" id="A0A7R9A4Y2"/>
<dbReference type="Gene3D" id="3.30.1360.180">
    <property type="match status" value="1"/>
</dbReference>
<keyword evidence="1" id="KW-0732">Signal</keyword>
<dbReference type="GO" id="GO:0016787">
    <property type="term" value="F:hydrolase activity"/>
    <property type="evidence" value="ECO:0007669"/>
    <property type="project" value="UniProtKB-ARBA"/>
</dbReference>
<name>A0A7R9A4Y2_9CRUS</name>
<feature type="chain" id="PRO_5036402768" evidence="1">
    <location>
        <begin position="32"/>
        <end position="928"/>
    </location>
</feature>
<proteinExistence type="predicted"/>
<dbReference type="PANTHER" id="PTHR10151">
    <property type="entry name" value="ECTONUCLEOTIDE PYROPHOSPHATASE/PHOSPHODIESTERASE"/>
    <property type="match status" value="1"/>
</dbReference>
<dbReference type="InterPro" id="IPR002591">
    <property type="entry name" value="Phosphodiest/P_Trfase"/>
</dbReference>
<evidence type="ECO:0000313" key="3">
    <source>
        <dbReference type="Proteomes" id="UP000677054"/>
    </source>
</evidence>
<reference evidence="2" key="1">
    <citation type="submission" date="2020-11" db="EMBL/GenBank/DDBJ databases">
        <authorList>
            <person name="Tran Van P."/>
        </authorList>
    </citation>
    <scope>NUCLEOTIDE SEQUENCE</scope>
</reference>
<sequence length="928" mass="103934">MATKAVVDWSRLRRLIFSLFVSLAVGRRVGAQDRVMMISCDGFRHDYLSLADTPNLDRLRENGVYVPKMKPIFPSITFVNHQAIATGLHAETHGIIANDIIDTETGELVNMFVDGEKFATADPRIIPIWVSLRNWCGTLLEFRRFTHFLETSATRCPALSNRKIDDPQSTVILHCGEQCKVTNEEAGEGRYSGVSMWAGSNFHWGPNKALPTHLTLYNGSVPWEERVDIALSWFSDPDRPANFVVFYLEEPDRTGHDNGPDSPEVKAMVKKVDALFGYLVSRLEALSLLDRTNLILLSDHGMLGVNRSMAINLNSIPVPPIFVVHMAGKEEKVYQGFFNASMTKPFTVYKTENTPKEWHYGPTSHSPPLFLVAGKGYTFSDDAWLLNTPKDPRNEMVGVHGYTNSFPEMQAYLIAHGPAFKKGYVSPKDAVFNNLDVYPLLCHLLGIQARPNNGTLENSKKFLKTTTSTGHGFGKRRDSRRPHPSFYRQAQGIQLQATRTLSPFGFPIIPRQMATKAVVDWSRLRRLIFSLYRWRWGGGSERKIELRENGVYVPKMKPIFPSITFVNHQAIATGLYAETHGIIANDIIDTETGELVNMFVDGEKFATADPRIIPIWVTNEEAGEGRYSGVSMWAGSNFHWGPNKALPTHLTLYNGSVPWEERVDIALSWFSDPDRPANFVVFYLEEPDRTGHDNGPDSPEVKAMVKKVDALFGYLVSRLEALSLLDRTNLILLSDHGMLGVNRSMAINLNSIPVPPSDYLHATNSPLALIYPLEGKEEKVYQGFFNASMTKPFTVYKTENTPKEWHYGPTSHSPPLFLVAGKGYTFSDDAWLLNTPEDPRNEMIGVHGYTNSFPEMQAYLIAHGPAFKKGYVSPEDAVFNNIDVYPLLCHLLGIQARPNNGTLEHSKKFLKTTTSTGHGFGSVSSLGL</sequence>
<keyword evidence="3" id="KW-1185">Reference proteome</keyword>
<dbReference type="OrthoDB" id="415411at2759"/>
<organism evidence="2">
    <name type="scientific">Darwinula stevensoni</name>
    <dbReference type="NCBI Taxonomy" id="69355"/>
    <lineage>
        <taxon>Eukaryota</taxon>
        <taxon>Metazoa</taxon>
        <taxon>Ecdysozoa</taxon>
        <taxon>Arthropoda</taxon>
        <taxon>Crustacea</taxon>
        <taxon>Oligostraca</taxon>
        <taxon>Ostracoda</taxon>
        <taxon>Podocopa</taxon>
        <taxon>Podocopida</taxon>
        <taxon>Darwinulocopina</taxon>
        <taxon>Darwinuloidea</taxon>
        <taxon>Darwinulidae</taxon>
        <taxon>Darwinula</taxon>
    </lineage>
</organism>
<dbReference type="CDD" id="cd16018">
    <property type="entry name" value="Enpp"/>
    <property type="match status" value="2"/>
</dbReference>
<dbReference type="SUPFAM" id="SSF53649">
    <property type="entry name" value="Alkaline phosphatase-like"/>
    <property type="match status" value="2"/>
</dbReference>
<accession>A0A7R9A4Y2</accession>
<evidence type="ECO:0000256" key="1">
    <source>
        <dbReference type="SAM" id="SignalP"/>
    </source>
</evidence>
<dbReference type="Proteomes" id="UP000677054">
    <property type="component" value="Unassembled WGS sequence"/>
</dbReference>
<dbReference type="EMBL" id="CAJPEV010000436">
    <property type="protein sequence ID" value="CAG0885249.1"/>
    <property type="molecule type" value="Genomic_DNA"/>
</dbReference>
<dbReference type="PANTHER" id="PTHR10151:SF120">
    <property type="entry name" value="BIS(5'-ADENOSYL)-TRIPHOSPHATASE"/>
    <property type="match status" value="1"/>
</dbReference>
<dbReference type="Pfam" id="PF01663">
    <property type="entry name" value="Phosphodiest"/>
    <property type="match status" value="2"/>
</dbReference>
<gene>
    <name evidence="2" type="ORF">DSTB1V02_LOCUS3381</name>
</gene>
<dbReference type="InterPro" id="IPR017850">
    <property type="entry name" value="Alkaline_phosphatase_core_sf"/>
</dbReference>
<evidence type="ECO:0000313" key="2">
    <source>
        <dbReference type="EMBL" id="CAD7243458.1"/>
    </source>
</evidence>
<protein>
    <submittedName>
        <fullName evidence="2">Uncharacterized protein</fullName>
    </submittedName>
</protein>
<dbReference type="Gene3D" id="3.40.720.10">
    <property type="entry name" value="Alkaline Phosphatase, subunit A"/>
    <property type="match status" value="2"/>
</dbReference>